<accession>K9VNB0</accession>
<dbReference type="KEGG" id="oni:Osc7112_4673"/>
<sequence length="365" mass="40007">MSDKLHKQLIKGRRKKMASYAIFDEKYYLSQYPWVKPAIDAGVIKSGLEHFQKFGEAGGLTKVSRYFDEATYLAGNPDIAALVRTPNNPNAPFATGLDHFIQYGYEEGRSRVSPEYDEAFYLANNRQLQPFIQNGTFKNGYQHFIQFGLKDGQFGTSFFETEYLQKNPDVRPFVESGALKTGREHYFNFGKNDPSRSATFIGSSGNDIITGAGVGNSELIGVEVGLRTGNGFGEGRVYEGDGSNEFDTLTGGSGRDIFVLGDLIEGGKSSPPGTKIFYIGPGFATIRNFTKGQDSILLGDAFLPFSDQYLILPINNNRDLAIQYKASLLAVPGTAPFDTIAVIEGGGNLKLNLLPESRVTRFALG</sequence>
<dbReference type="SUPFAM" id="SSF51120">
    <property type="entry name" value="beta-Roll"/>
    <property type="match status" value="1"/>
</dbReference>
<gene>
    <name evidence="1" type="ORF">Osc7112_4673</name>
</gene>
<dbReference type="Proteomes" id="UP000010478">
    <property type="component" value="Chromosome"/>
</dbReference>
<keyword evidence="2" id="KW-1185">Reference proteome</keyword>
<reference evidence="1 2" key="1">
    <citation type="submission" date="2012-05" db="EMBL/GenBank/DDBJ databases">
        <title>Finished chromosome of genome of Oscillatoria sp. PCC 7112.</title>
        <authorList>
            <consortium name="US DOE Joint Genome Institute"/>
            <person name="Gugger M."/>
            <person name="Coursin T."/>
            <person name="Rippka R."/>
            <person name="Tandeau De Marsac N."/>
            <person name="Huntemann M."/>
            <person name="Wei C.-L."/>
            <person name="Han J."/>
            <person name="Detter J.C."/>
            <person name="Han C."/>
            <person name="Tapia R."/>
            <person name="Davenport K."/>
            <person name="Daligault H."/>
            <person name="Erkkila T."/>
            <person name="Gu W."/>
            <person name="Munk A.C.C."/>
            <person name="Teshima H."/>
            <person name="Xu Y."/>
            <person name="Chain P."/>
            <person name="Chen A."/>
            <person name="Krypides N."/>
            <person name="Mavromatis K."/>
            <person name="Markowitz V."/>
            <person name="Szeto E."/>
            <person name="Ivanova N."/>
            <person name="Mikhailova N."/>
            <person name="Ovchinnikova G."/>
            <person name="Pagani I."/>
            <person name="Pati A."/>
            <person name="Goodwin L."/>
            <person name="Peters L."/>
            <person name="Pitluck S."/>
            <person name="Woyke T."/>
            <person name="Kerfeld C."/>
        </authorList>
    </citation>
    <scope>NUCLEOTIDE SEQUENCE [LARGE SCALE GENOMIC DNA]</scope>
    <source>
        <strain evidence="1 2">PCC 7112</strain>
    </source>
</reference>
<organism evidence="1 2">
    <name type="scientific">Phormidium nigroviride PCC 7112</name>
    <dbReference type="NCBI Taxonomy" id="179408"/>
    <lineage>
        <taxon>Bacteria</taxon>
        <taxon>Bacillati</taxon>
        <taxon>Cyanobacteriota</taxon>
        <taxon>Cyanophyceae</taxon>
        <taxon>Oscillatoriophycideae</taxon>
        <taxon>Oscillatoriales</taxon>
        <taxon>Oscillatoriaceae</taxon>
        <taxon>Phormidium</taxon>
    </lineage>
</organism>
<dbReference type="HOGENOM" id="CLU_844243_0_0_3"/>
<dbReference type="InterPro" id="IPR011049">
    <property type="entry name" value="Serralysin-like_metalloprot_C"/>
</dbReference>
<name>K9VNB0_9CYAN</name>
<dbReference type="Gene3D" id="2.150.10.10">
    <property type="entry name" value="Serralysin-like metalloprotease, C-terminal"/>
    <property type="match status" value="1"/>
</dbReference>
<proteinExistence type="predicted"/>
<protein>
    <submittedName>
        <fullName evidence="1">Hemolysin-type calcium-binding region</fullName>
    </submittedName>
</protein>
<dbReference type="AlphaFoldDB" id="K9VNB0"/>
<evidence type="ECO:0000313" key="2">
    <source>
        <dbReference type="Proteomes" id="UP000010478"/>
    </source>
</evidence>
<evidence type="ECO:0000313" key="1">
    <source>
        <dbReference type="EMBL" id="AFZ08962.1"/>
    </source>
</evidence>
<dbReference type="STRING" id="179408.Osc7112_4673"/>
<dbReference type="EMBL" id="CP003614">
    <property type="protein sequence ID" value="AFZ08962.1"/>
    <property type="molecule type" value="Genomic_DNA"/>
</dbReference>
<dbReference type="eggNOG" id="COG2931">
    <property type="taxonomic scope" value="Bacteria"/>
</dbReference>